<sequence>MSLPSSTCSCNLHAPRRQETNTTYTSQPVKTYHTVDDAVYFEDDDVEAEEYTIAGSSPSYDSFNEEDDTAIAFEREDTEAAVSTLQLQVRALRKYKSNYELLCGQLGELNAQIDLQLQRHESDVTALQASIIDLQAEKVTLENQILEVQQALTVQREAADQDREYSDHVHHQLSTVAELLKATEKRLEQQEENFTEVVERLKTQIGAREEEYAETVKRLEEELEALRARGATDKEKETLRRQQENRNHKKELMTYRAKLRVVSDELEAQRSALRSTKKHLTQVQTDNEALHKQLANVKRDRAHLSNIIDSQRVENESNADELKQFKKAKTQLVQHVALVDQEAEQLQNELAEAKEELVFKNNQLDDCRDEMKKLRISLQEAQQEQNTVQCVNEKLMKKIAVFQTTESEQCIKKQRGIQERKYRKEIIRMHELLADNQQRTTESSKGVQKLRRELLGVQKLLHGCTGDITPGPIDQWKASQLKNPSSLTLMEQVRAFST</sequence>
<dbReference type="EMBL" id="JASMQC010000021">
    <property type="protein sequence ID" value="KAK1936649.1"/>
    <property type="molecule type" value="Genomic_DNA"/>
</dbReference>
<accession>A0AAD9GDY3</accession>
<dbReference type="AlphaFoldDB" id="A0AAD9GDY3"/>
<evidence type="ECO:0000256" key="1">
    <source>
        <dbReference type="SAM" id="Coils"/>
    </source>
</evidence>
<protein>
    <submittedName>
        <fullName evidence="2">Uncharacterized protein</fullName>
    </submittedName>
</protein>
<evidence type="ECO:0000313" key="2">
    <source>
        <dbReference type="EMBL" id="KAK1936649.1"/>
    </source>
</evidence>
<feature type="coiled-coil region" evidence="1">
    <location>
        <begin position="117"/>
        <end position="236"/>
    </location>
</feature>
<keyword evidence="3" id="KW-1185">Reference proteome</keyword>
<dbReference type="Proteomes" id="UP001259832">
    <property type="component" value="Unassembled WGS sequence"/>
</dbReference>
<gene>
    <name evidence="2" type="ORF">P3T76_010084</name>
</gene>
<proteinExistence type="predicted"/>
<keyword evidence="1" id="KW-0175">Coiled coil</keyword>
<evidence type="ECO:0000313" key="3">
    <source>
        <dbReference type="Proteomes" id="UP001259832"/>
    </source>
</evidence>
<feature type="coiled-coil region" evidence="1">
    <location>
        <begin position="329"/>
        <end position="398"/>
    </location>
</feature>
<reference evidence="2" key="1">
    <citation type="submission" date="2023-08" db="EMBL/GenBank/DDBJ databases">
        <title>Reference Genome Resource for the Citrus Pathogen Phytophthora citrophthora.</title>
        <authorList>
            <person name="Moller H."/>
            <person name="Coetzee B."/>
            <person name="Rose L.J."/>
            <person name="Van Niekerk J.M."/>
        </authorList>
    </citation>
    <scope>NUCLEOTIDE SEQUENCE</scope>
    <source>
        <strain evidence="2">STE-U-9442</strain>
    </source>
</reference>
<name>A0AAD9GDY3_9STRA</name>
<organism evidence="2 3">
    <name type="scientific">Phytophthora citrophthora</name>
    <dbReference type="NCBI Taxonomy" id="4793"/>
    <lineage>
        <taxon>Eukaryota</taxon>
        <taxon>Sar</taxon>
        <taxon>Stramenopiles</taxon>
        <taxon>Oomycota</taxon>
        <taxon>Peronosporomycetes</taxon>
        <taxon>Peronosporales</taxon>
        <taxon>Peronosporaceae</taxon>
        <taxon>Phytophthora</taxon>
    </lineage>
</organism>
<comment type="caution">
    <text evidence="2">The sequence shown here is derived from an EMBL/GenBank/DDBJ whole genome shotgun (WGS) entry which is preliminary data.</text>
</comment>